<feature type="domain" description="Helicase C-terminal" evidence="4">
    <location>
        <begin position="81"/>
        <end position="211"/>
    </location>
</feature>
<organism evidence="5 6">
    <name type="scientific">Podospora fimiseda</name>
    <dbReference type="NCBI Taxonomy" id="252190"/>
    <lineage>
        <taxon>Eukaryota</taxon>
        <taxon>Fungi</taxon>
        <taxon>Dikarya</taxon>
        <taxon>Ascomycota</taxon>
        <taxon>Pezizomycotina</taxon>
        <taxon>Sordariomycetes</taxon>
        <taxon>Sordariomycetidae</taxon>
        <taxon>Sordariales</taxon>
        <taxon>Podosporaceae</taxon>
        <taxon>Podospora</taxon>
    </lineage>
</organism>
<dbReference type="GO" id="GO:0005524">
    <property type="term" value="F:ATP binding"/>
    <property type="evidence" value="ECO:0007669"/>
    <property type="project" value="UniProtKB-KW"/>
</dbReference>
<keyword evidence="1" id="KW-0547">Nucleotide-binding</keyword>
<dbReference type="GO" id="GO:0005634">
    <property type="term" value="C:nucleus"/>
    <property type="evidence" value="ECO:0007669"/>
    <property type="project" value="TreeGrafter"/>
</dbReference>
<dbReference type="GO" id="GO:0008094">
    <property type="term" value="F:ATP-dependent activity, acting on DNA"/>
    <property type="evidence" value="ECO:0007669"/>
    <property type="project" value="TreeGrafter"/>
</dbReference>
<keyword evidence="2 5" id="KW-0378">Hydrolase</keyword>
<dbReference type="PROSITE" id="PS51194">
    <property type="entry name" value="HELICASE_CTER"/>
    <property type="match status" value="1"/>
</dbReference>
<dbReference type="GO" id="GO:0006281">
    <property type="term" value="P:DNA repair"/>
    <property type="evidence" value="ECO:0007669"/>
    <property type="project" value="TreeGrafter"/>
</dbReference>
<dbReference type="Gene3D" id="3.40.50.300">
    <property type="entry name" value="P-loop containing nucleotide triphosphate hydrolases"/>
    <property type="match status" value="1"/>
</dbReference>
<reference evidence="5" key="2">
    <citation type="submission" date="2023-05" db="EMBL/GenBank/DDBJ databases">
        <authorList>
            <consortium name="Lawrence Berkeley National Laboratory"/>
            <person name="Steindorff A."/>
            <person name="Hensen N."/>
            <person name="Bonometti L."/>
            <person name="Westerberg I."/>
            <person name="Brannstrom I.O."/>
            <person name="Guillou S."/>
            <person name="Cros-Aarteil S."/>
            <person name="Calhoun S."/>
            <person name="Haridas S."/>
            <person name="Kuo A."/>
            <person name="Mondo S."/>
            <person name="Pangilinan J."/>
            <person name="Riley R."/>
            <person name="Labutti K."/>
            <person name="Andreopoulos B."/>
            <person name="Lipzen A."/>
            <person name="Chen C."/>
            <person name="Yanf M."/>
            <person name="Daum C."/>
            <person name="Ng V."/>
            <person name="Clum A."/>
            <person name="Ohm R."/>
            <person name="Martin F."/>
            <person name="Silar P."/>
            <person name="Natvig D."/>
            <person name="Lalanne C."/>
            <person name="Gautier V."/>
            <person name="Ament-Velasquez S.L."/>
            <person name="Kruys A."/>
            <person name="Hutchinson M.I."/>
            <person name="Powell A.J."/>
            <person name="Barry K."/>
            <person name="Miller A.N."/>
            <person name="Grigoriev I.V."/>
            <person name="Debuchy R."/>
            <person name="Gladieux P."/>
            <person name="Thoren M.H."/>
            <person name="Johannesson H."/>
        </authorList>
    </citation>
    <scope>NUCLEOTIDE SEQUENCE</scope>
    <source>
        <strain evidence="5">CBS 990.96</strain>
    </source>
</reference>
<dbReference type="SMART" id="SM00490">
    <property type="entry name" value="HELICc"/>
    <property type="match status" value="1"/>
</dbReference>
<dbReference type="GO" id="GO:0016787">
    <property type="term" value="F:hydrolase activity"/>
    <property type="evidence" value="ECO:0007669"/>
    <property type="project" value="UniProtKB-KW"/>
</dbReference>
<sequence length="211" mass="23408">MKLRRLCNHGSSEYFSSLGSTLTPQNVSNLVLRLETGCDVCIGSGEDRLELAVGEIYTECGNTPVLLEASDPTRTSSSSRRPKSLASNTINLVFSYWTTTLDLLQRHMQQAGISCLRIDGRVSHQERLRILEAFTTTEVPVLLMTIQTGAVGLNLTAANYVHIVEPQWNPSVEEQAIARAVRMGQTRTVTVVRYIVKSSVEENIVSIQKRK</sequence>
<comment type="caution">
    <text evidence="5">The sequence shown here is derived from an EMBL/GenBank/DDBJ whole genome shotgun (WGS) entry which is preliminary data.</text>
</comment>
<keyword evidence="6" id="KW-1185">Reference proteome</keyword>
<dbReference type="AlphaFoldDB" id="A0AAN7BN08"/>
<name>A0AAN7BN08_9PEZI</name>
<dbReference type="InterPro" id="IPR027417">
    <property type="entry name" value="P-loop_NTPase"/>
</dbReference>
<dbReference type="PANTHER" id="PTHR45626">
    <property type="entry name" value="TRANSCRIPTION TERMINATION FACTOR 2-RELATED"/>
    <property type="match status" value="1"/>
</dbReference>
<dbReference type="Proteomes" id="UP001301958">
    <property type="component" value="Unassembled WGS sequence"/>
</dbReference>
<evidence type="ECO:0000259" key="4">
    <source>
        <dbReference type="PROSITE" id="PS51194"/>
    </source>
</evidence>
<dbReference type="EMBL" id="MU865356">
    <property type="protein sequence ID" value="KAK4225968.1"/>
    <property type="molecule type" value="Genomic_DNA"/>
</dbReference>
<evidence type="ECO:0000256" key="3">
    <source>
        <dbReference type="ARBA" id="ARBA00022840"/>
    </source>
</evidence>
<evidence type="ECO:0000256" key="2">
    <source>
        <dbReference type="ARBA" id="ARBA00022801"/>
    </source>
</evidence>
<gene>
    <name evidence="5" type="ORF">QBC38DRAFT_456754</name>
</gene>
<dbReference type="InterPro" id="IPR049730">
    <property type="entry name" value="SNF2/RAD54-like_C"/>
</dbReference>
<proteinExistence type="predicted"/>
<keyword evidence="3" id="KW-0067">ATP-binding</keyword>
<dbReference type="CDD" id="cd18793">
    <property type="entry name" value="SF2_C_SNF"/>
    <property type="match status" value="1"/>
</dbReference>
<evidence type="ECO:0000256" key="1">
    <source>
        <dbReference type="ARBA" id="ARBA00022741"/>
    </source>
</evidence>
<evidence type="ECO:0000313" key="6">
    <source>
        <dbReference type="Proteomes" id="UP001301958"/>
    </source>
</evidence>
<evidence type="ECO:0000313" key="5">
    <source>
        <dbReference type="EMBL" id="KAK4225968.1"/>
    </source>
</evidence>
<reference evidence="5" key="1">
    <citation type="journal article" date="2023" name="Mol. Phylogenet. Evol.">
        <title>Genome-scale phylogeny and comparative genomics of the fungal order Sordariales.</title>
        <authorList>
            <person name="Hensen N."/>
            <person name="Bonometti L."/>
            <person name="Westerberg I."/>
            <person name="Brannstrom I.O."/>
            <person name="Guillou S."/>
            <person name="Cros-Aarteil S."/>
            <person name="Calhoun S."/>
            <person name="Haridas S."/>
            <person name="Kuo A."/>
            <person name="Mondo S."/>
            <person name="Pangilinan J."/>
            <person name="Riley R."/>
            <person name="LaButti K."/>
            <person name="Andreopoulos B."/>
            <person name="Lipzen A."/>
            <person name="Chen C."/>
            <person name="Yan M."/>
            <person name="Daum C."/>
            <person name="Ng V."/>
            <person name="Clum A."/>
            <person name="Steindorff A."/>
            <person name="Ohm R.A."/>
            <person name="Martin F."/>
            <person name="Silar P."/>
            <person name="Natvig D.O."/>
            <person name="Lalanne C."/>
            <person name="Gautier V."/>
            <person name="Ament-Velasquez S.L."/>
            <person name="Kruys A."/>
            <person name="Hutchinson M.I."/>
            <person name="Powell A.J."/>
            <person name="Barry K."/>
            <person name="Miller A.N."/>
            <person name="Grigoriev I.V."/>
            <person name="Debuchy R."/>
            <person name="Gladieux P."/>
            <person name="Hiltunen Thoren M."/>
            <person name="Johannesson H."/>
        </authorList>
    </citation>
    <scope>NUCLEOTIDE SEQUENCE</scope>
    <source>
        <strain evidence="5">CBS 990.96</strain>
    </source>
</reference>
<dbReference type="Pfam" id="PF00271">
    <property type="entry name" value="Helicase_C"/>
    <property type="match status" value="1"/>
</dbReference>
<accession>A0AAN7BN08</accession>
<dbReference type="PANTHER" id="PTHR45626:SF22">
    <property type="entry name" value="DNA REPAIR PROTEIN RAD5"/>
    <property type="match status" value="1"/>
</dbReference>
<dbReference type="InterPro" id="IPR050628">
    <property type="entry name" value="SNF2_RAD54_helicase_TF"/>
</dbReference>
<dbReference type="InterPro" id="IPR001650">
    <property type="entry name" value="Helicase_C-like"/>
</dbReference>
<dbReference type="SUPFAM" id="SSF52540">
    <property type="entry name" value="P-loop containing nucleoside triphosphate hydrolases"/>
    <property type="match status" value="1"/>
</dbReference>
<protein>
    <submittedName>
        <fullName evidence="5">P-loop containing nucleoside triphosphate hydrolase protein</fullName>
    </submittedName>
</protein>